<protein>
    <recommendedName>
        <fullName evidence="1">Restriction endonuclease type II-like domain-containing protein</fullName>
    </recommendedName>
</protein>
<dbReference type="Proteomes" id="UP000482800">
    <property type="component" value="Unassembled WGS sequence"/>
</dbReference>
<dbReference type="InterPro" id="IPR049468">
    <property type="entry name" value="Restrct_endonuc-II-like_dom"/>
</dbReference>
<comment type="caution">
    <text evidence="2">The sequence shown here is derived from an EMBL/GenBank/DDBJ whole genome shotgun (WGS) entry which is preliminary data.</text>
</comment>
<dbReference type="RefSeq" id="WP_246273774.1">
    <property type="nucleotide sequence ID" value="NZ_BLPF01000001.1"/>
</dbReference>
<gene>
    <name evidence="2" type="ORF">Phou_026690</name>
</gene>
<reference evidence="2 3" key="2">
    <citation type="submission" date="2020-03" db="EMBL/GenBank/DDBJ databases">
        <authorList>
            <person name="Ichikawa N."/>
            <person name="Kimura A."/>
            <person name="Kitahashi Y."/>
            <person name="Uohara A."/>
        </authorList>
    </citation>
    <scope>NUCLEOTIDE SEQUENCE [LARGE SCALE GENOMIC DNA]</scope>
    <source>
        <strain evidence="2 3">NBRC 108639</strain>
    </source>
</reference>
<proteinExistence type="predicted"/>
<reference evidence="2 3" key="1">
    <citation type="submission" date="2020-03" db="EMBL/GenBank/DDBJ databases">
        <title>Whole genome shotgun sequence of Phytohabitans houttuyneae NBRC 108639.</title>
        <authorList>
            <person name="Komaki H."/>
            <person name="Tamura T."/>
        </authorList>
    </citation>
    <scope>NUCLEOTIDE SEQUENCE [LARGE SCALE GENOMIC DNA]</scope>
    <source>
        <strain evidence="2 3">NBRC 108639</strain>
    </source>
</reference>
<dbReference type="EMBL" id="BLPF01000001">
    <property type="protein sequence ID" value="GFJ78489.1"/>
    <property type="molecule type" value="Genomic_DNA"/>
</dbReference>
<evidence type="ECO:0000313" key="2">
    <source>
        <dbReference type="EMBL" id="GFJ78489.1"/>
    </source>
</evidence>
<dbReference type="AlphaFoldDB" id="A0A6V8K8N0"/>
<organism evidence="2 3">
    <name type="scientific">Phytohabitans houttuyneae</name>
    <dbReference type="NCBI Taxonomy" id="1076126"/>
    <lineage>
        <taxon>Bacteria</taxon>
        <taxon>Bacillati</taxon>
        <taxon>Actinomycetota</taxon>
        <taxon>Actinomycetes</taxon>
        <taxon>Micromonosporales</taxon>
        <taxon>Micromonosporaceae</taxon>
    </lineage>
</organism>
<feature type="domain" description="Restriction endonuclease type II-like" evidence="1">
    <location>
        <begin position="4"/>
        <end position="97"/>
    </location>
</feature>
<dbReference type="InterPro" id="IPR011335">
    <property type="entry name" value="Restrct_endonuc-II-like"/>
</dbReference>
<keyword evidence="3" id="KW-1185">Reference proteome</keyword>
<dbReference type="Pfam" id="PF18741">
    <property type="entry name" value="MTES_1575"/>
    <property type="match status" value="1"/>
</dbReference>
<dbReference type="SUPFAM" id="SSF52980">
    <property type="entry name" value="Restriction endonuclease-like"/>
    <property type="match status" value="1"/>
</dbReference>
<name>A0A6V8K8N0_9ACTN</name>
<sequence length="111" mass="12566">MTDFQRAVHRRLTAAGLRAVPQFRIGNFKVDFMIATPDGRRLAVECDGDSYHGAEAFAHDLRRQAILERVGNCVFVRLRASVFHRDPDAAMRPVWERAEELGLIVTSRADT</sequence>
<dbReference type="Gene3D" id="3.40.960.10">
    <property type="entry name" value="VSR Endonuclease"/>
    <property type="match status" value="1"/>
</dbReference>
<evidence type="ECO:0000259" key="1">
    <source>
        <dbReference type="Pfam" id="PF18741"/>
    </source>
</evidence>
<evidence type="ECO:0000313" key="3">
    <source>
        <dbReference type="Proteomes" id="UP000482800"/>
    </source>
</evidence>
<accession>A0A6V8K8N0</accession>